<evidence type="ECO:0000313" key="6">
    <source>
        <dbReference type="Proteomes" id="UP001197492"/>
    </source>
</evidence>
<dbReference type="PANTHER" id="PTHR40068">
    <property type="entry name" value="TRANSCRIPTION REPRESSOR NIAR-RELATED"/>
    <property type="match status" value="1"/>
</dbReference>
<dbReference type="PANTHER" id="PTHR40068:SF1">
    <property type="entry name" value="TRANSCRIPTION REPRESSOR NIAR-RELATED"/>
    <property type="match status" value="1"/>
</dbReference>
<dbReference type="GO" id="GO:0036094">
    <property type="term" value="F:small molecule binding"/>
    <property type="evidence" value="ECO:0007669"/>
    <property type="project" value="InterPro"/>
</dbReference>
<protein>
    <submittedName>
        <fullName evidence="3">Transcription repressor NadR</fullName>
    </submittedName>
</protein>
<feature type="domain" description="Helix-turn-helix type 11" evidence="2">
    <location>
        <begin position="10"/>
        <end position="63"/>
    </location>
</feature>
<dbReference type="EMBL" id="JAHOEL010000068">
    <property type="protein sequence ID" value="MBV3393378.1"/>
    <property type="molecule type" value="Genomic_DNA"/>
</dbReference>
<proteinExistence type="predicted"/>
<sequence>MVKKVMYMDRKTRIMEIISSSDKPVSASKIAKELGVSRQIIVGDVALLRASGEDITATPRGYILDTNRSNHYTIAVKHNNDQLEEELNTIVDLGGKVEDVIVEHPLYGEIKGNLHIYSRYDVSKFMSAVKDRDVTPLSLLTDGVHLHTITAPDEETLERIKEALDEKHILLKQ</sequence>
<dbReference type="Pfam" id="PF08279">
    <property type="entry name" value="HTH_11"/>
    <property type="match status" value="1"/>
</dbReference>
<gene>
    <name evidence="3" type="ORF">KSV97_09225</name>
    <name evidence="4" type="ORF">KSW06_08975</name>
</gene>
<dbReference type="AlphaFoldDB" id="A0AAW4MSR6"/>
<evidence type="ECO:0000313" key="5">
    <source>
        <dbReference type="Proteomes" id="UP001196408"/>
    </source>
</evidence>
<accession>A0AAW4MSR6</accession>
<dbReference type="InterPro" id="IPR013196">
    <property type="entry name" value="HTH_11"/>
</dbReference>
<name>A0AAW4MSR6_9FIRM</name>
<dbReference type="PIRSF" id="PIRSF037847">
    <property type="entry name" value="NiaR"/>
    <property type="match status" value="1"/>
</dbReference>
<evidence type="ECO:0000313" key="3">
    <source>
        <dbReference type="EMBL" id="MBV3383386.1"/>
    </source>
</evidence>
<evidence type="ECO:0000259" key="2">
    <source>
        <dbReference type="Pfam" id="PF08279"/>
    </source>
</evidence>
<keyword evidence="6" id="KW-1185">Reference proteome</keyword>
<comment type="caution">
    <text evidence="3">The sequence shown here is derived from an EMBL/GenBank/DDBJ whole genome shotgun (WGS) entry which is preliminary data.</text>
</comment>
<dbReference type="Pfam" id="PF02829">
    <property type="entry name" value="3H"/>
    <property type="match status" value="1"/>
</dbReference>
<dbReference type="EMBL" id="JAHOEF010000071">
    <property type="protein sequence ID" value="MBV3383386.1"/>
    <property type="molecule type" value="Genomic_DNA"/>
</dbReference>
<evidence type="ECO:0000259" key="1">
    <source>
        <dbReference type="Pfam" id="PF02829"/>
    </source>
</evidence>
<dbReference type="InterPro" id="IPR004173">
    <property type="entry name" value="3H_domain"/>
</dbReference>
<dbReference type="Proteomes" id="UP001197492">
    <property type="component" value="Unassembled WGS sequence"/>
</dbReference>
<evidence type="ECO:0000313" key="4">
    <source>
        <dbReference type="EMBL" id="MBV3393378.1"/>
    </source>
</evidence>
<dbReference type="Proteomes" id="UP001196408">
    <property type="component" value="Unassembled WGS sequence"/>
</dbReference>
<feature type="domain" description="3H" evidence="1">
    <location>
        <begin position="74"/>
        <end position="170"/>
    </location>
</feature>
<dbReference type="InterPro" id="IPR026043">
    <property type="entry name" value="NadR"/>
</dbReference>
<organism evidence="3 5">
    <name type="scientific">Catenibacterium mitsuokai</name>
    <dbReference type="NCBI Taxonomy" id="100886"/>
    <lineage>
        <taxon>Bacteria</taxon>
        <taxon>Bacillati</taxon>
        <taxon>Bacillota</taxon>
        <taxon>Erysipelotrichia</taxon>
        <taxon>Erysipelotrichales</taxon>
        <taxon>Coprobacillaceae</taxon>
        <taxon>Catenibacterium</taxon>
    </lineage>
</organism>
<reference evidence="3 6" key="1">
    <citation type="submission" date="2021-06" db="EMBL/GenBank/DDBJ databases">
        <title>Collection of gut derived symbiotic bacterial strains cultured from healthy donors.</title>
        <authorList>
            <person name="Lin H."/>
            <person name="Littmann E."/>
            <person name="Pamer E.G."/>
        </authorList>
    </citation>
    <scope>NUCLEOTIDE SEQUENCE</scope>
    <source>
        <strain evidence="4 6">MSK.21.70</strain>
        <strain evidence="3">MSK.21.82</strain>
    </source>
</reference>